<dbReference type="STRING" id="448385.sce0707"/>
<dbReference type="KEGG" id="scl:sce0707"/>
<dbReference type="Gene3D" id="3.90.25.10">
    <property type="entry name" value="UDP-galactose 4-epimerase, domain 1"/>
    <property type="match status" value="1"/>
</dbReference>
<dbReference type="InterPro" id="IPR008030">
    <property type="entry name" value="NmrA-like"/>
</dbReference>
<dbReference type="Pfam" id="PF05368">
    <property type="entry name" value="NmrA"/>
    <property type="match status" value="1"/>
</dbReference>
<name>A9ENI9_SORC5</name>
<dbReference type="EMBL" id="AM746676">
    <property type="protein sequence ID" value="CAN90864.1"/>
    <property type="molecule type" value="Genomic_DNA"/>
</dbReference>
<dbReference type="AlphaFoldDB" id="A9ENI9"/>
<dbReference type="SUPFAM" id="SSF51735">
    <property type="entry name" value="NAD(P)-binding Rossmann-fold domains"/>
    <property type="match status" value="1"/>
</dbReference>
<dbReference type="HOGENOM" id="CLU_007383_10_6_7"/>
<dbReference type="eggNOG" id="COG0702">
    <property type="taxonomic scope" value="Bacteria"/>
</dbReference>
<dbReference type="InterPro" id="IPR051604">
    <property type="entry name" value="Ergot_Alk_Oxidoreductase"/>
</dbReference>
<evidence type="ECO:0000313" key="2">
    <source>
        <dbReference type="EMBL" id="CAN90864.1"/>
    </source>
</evidence>
<evidence type="ECO:0000313" key="3">
    <source>
        <dbReference type="Proteomes" id="UP000002139"/>
    </source>
</evidence>
<dbReference type="RefSeq" id="WP_012233342.1">
    <property type="nucleotide sequence ID" value="NC_010162.1"/>
</dbReference>
<accession>A9ENI9</accession>
<evidence type="ECO:0000259" key="1">
    <source>
        <dbReference type="Pfam" id="PF05368"/>
    </source>
</evidence>
<sequence length="302" mass="31717">MRARAGSDRPLVLITGGTGTTGRAVAARLAAAGARVRTASRTAPAARDGVEHARFDWADAATHEGALRGADRVYLVAPAMVEDPSALMLPFVERALASGARRLVLLSASPVAEGSPGLGLVHRALRERAPEWTVLRPSWFMQNFIDPRHPHAAAIAGRGELTTATGGGRIGFVDTDDIAEVAARALLDGAPHNTSHVITGPEALSYDDVAAIVSRIAGRAIRHVRAGEEDARAYLVRAGIPSPYAAFLVSLDLAIRDGAEDRVTDVVQRVTGRAPRAFGDLARAHAHVFRGEPSARRGGPAA</sequence>
<protein>
    <recommendedName>
        <fullName evidence="1">NmrA-like domain-containing protein</fullName>
    </recommendedName>
</protein>
<reference evidence="2 3" key="1">
    <citation type="journal article" date="2007" name="Nat. Biotechnol.">
        <title>Complete genome sequence of the myxobacterium Sorangium cellulosum.</title>
        <authorList>
            <person name="Schneiker S."/>
            <person name="Perlova O."/>
            <person name="Kaiser O."/>
            <person name="Gerth K."/>
            <person name="Alici A."/>
            <person name="Altmeyer M.O."/>
            <person name="Bartels D."/>
            <person name="Bekel T."/>
            <person name="Beyer S."/>
            <person name="Bode E."/>
            <person name="Bode H.B."/>
            <person name="Bolten C.J."/>
            <person name="Choudhuri J.V."/>
            <person name="Doss S."/>
            <person name="Elnakady Y.A."/>
            <person name="Frank B."/>
            <person name="Gaigalat L."/>
            <person name="Goesmann A."/>
            <person name="Groeger C."/>
            <person name="Gross F."/>
            <person name="Jelsbak L."/>
            <person name="Jelsbak L."/>
            <person name="Kalinowski J."/>
            <person name="Kegler C."/>
            <person name="Knauber T."/>
            <person name="Konietzny S."/>
            <person name="Kopp M."/>
            <person name="Krause L."/>
            <person name="Krug D."/>
            <person name="Linke B."/>
            <person name="Mahmud T."/>
            <person name="Martinez-Arias R."/>
            <person name="McHardy A.C."/>
            <person name="Merai M."/>
            <person name="Meyer F."/>
            <person name="Mormann S."/>
            <person name="Munoz-Dorado J."/>
            <person name="Perez J."/>
            <person name="Pradella S."/>
            <person name="Rachid S."/>
            <person name="Raddatz G."/>
            <person name="Rosenau F."/>
            <person name="Rueckert C."/>
            <person name="Sasse F."/>
            <person name="Scharfe M."/>
            <person name="Schuster S.C."/>
            <person name="Suen G."/>
            <person name="Treuner-Lange A."/>
            <person name="Velicer G.J."/>
            <person name="Vorholter F.-J."/>
            <person name="Weissman K.J."/>
            <person name="Welch R.D."/>
            <person name="Wenzel S.C."/>
            <person name="Whitworth D.E."/>
            <person name="Wilhelm S."/>
            <person name="Wittmann C."/>
            <person name="Bloecker H."/>
            <person name="Puehler A."/>
            <person name="Mueller R."/>
        </authorList>
    </citation>
    <scope>NUCLEOTIDE SEQUENCE [LARGE SCALE GENOMIC DNA]</scope>
    <source>
        <strain evidence="3">So ce56</strain>
    </source>
</reference>
<organism evidence="2 3">
    <name type="scientific">Sorangium cellulosum (strain So ce56)</name>
    <name type="common">Polyangium cellulosum (strain So ce56)</name>
    <dbReference type="NCBI Taxonomy" id="448385"/>
    <lineage>
        <taxon>Bacteria</taxon>
        <taxon>Pseudomonadati</taxon>
        <taxon>Myxococcota</taxon>
        <taxon>Polyangia</taxon>
        <taxon>Polyangiales</taxon>
        <taxon>Polyangiaceae</taxon>
        <taxon>Sorangium</taxon>
    </lineage>
</organism>
<gene>
    <name evidence="2" type="ordered locus">sce0707</name>
</gene>
<dbReference type="Gene3D" id="3.40.50.720">
    <property type="entry name" value="NAD(P)-binding Rossmann-like Domain"/>
    <property type="match status" value="1"/>
</dbReference>
<keyword evidence="3" id="KW-1185">Reference proteome</keyword>
<dbReference type="BioCyc" id="SCEL448385:SCE_RS03715-MONOMER"/>
<proteinExistence type="predicted"/>
<dbReference type="PANTHER" id="PTHR43162">
    <property type="match status" value="1"/>
</dbReference>
<dbReference type="OrthoDB" id="109735at2"/>
<feature type="domain" description="NmrA-like" evidence="1">
    <location>
        <begin position="11"/>
        <end position="250"/>
    </location>
</feature>
<dbReference type="Proteomes" id="UP000002139">
    <property type="component" value="Chromosome"/>
</dbReference>
<dbReference type="InterPro" id="IPR036291">
    <property type="entry name" value="NAD(P)-bd_dom_sf"/>
</dbReference>
<dbReference type="PANTHER" id="PTHR43162:SF1">
    <property type="entry name" value="PRESTALK A DIFFERENTIATION PROTEIN A"/>
    <property type="match status" value="1"/>
</dbReference>